<evidence type="ECO:0000256" key="1">
    <source>
        <dbReference type="ARBA" id="ARBA00008416"/>
    </source>
</evidence>
<dbReference type="InterPro" id="IPR008778">
    <property type="entry name" value="Pirin_C_dom"/>
</dbReference>
<evidence type="ECO:0000259" key="4">
    <source>
        <dbReference type="Pfam" id="PF05726"/>
    </source>
</evidence>
<protein>
    <recommendedName>
        <fullName evidence="6">Pirin family protein</fullName>
    </recommendedName>
</protein>
<sequence>MKVIKIEEMEFQLQVKNPFIVCFHHKDLFPKGNGKMEPAYYLESRRIGEDFDHNAPWRMYYGDTVPGFPVHPHRGFETITVVTEGFVDHFDSKGSKGRYGQGDVQWMTAGAGIQHSEMFPILSETEDNPMELFQIWLNLPRKDKFATPAYKMLWNEQIPVIEEKDANGHISNIKVIAGNYKNIQSPDPLPASWAYNKDNHVNIWLITMQPEAEITIPKASPTLNRMLYLYEGSEMDIEGQQLTVNHCAELNGNENIVLKNGTIESRLLLLEGEPIRESVATYGPFVMNTRNEIEQAVADYEATHFGGWQWYSPGPVNKSGDGRFADYENGKQVEKP</sequence>
<dbReference type="InterPro" id="IPR012093">
    <property type="entry name" value="Pirin"/>
</dbReference>
<feature type="domain" description="Pirin C-terminal" evidence="4">
    <location>
        <begin position="205"/>
        <end position="306"/>
    </location>
</feature>
<dbReference type="Pfam" id="PF02678">
    <property type="entry name" value="Pirin"/>
    <property type="match status" value="1"/>
</dbReference>
<evidence type="ECO:0000259" key="3">
    <source>
        <dbReference type="Pfam" id="PF02678"/>
    </source>
</evidence>
<dbReference type="PANTHER" id="PTHR13903:SF8">
    <property type="entry name" value="PIRIN"/>
    <property type="match status" value="1"/>
</dbReference>
<accession>A0A212IVA0</accession>
<comment type="similarity">
    <text evidence="1 2">Belongs to the pirin family.</text>
</comment>
<dbReference type="Pfam" id="PF05726">
    <property type="entry name" value="Pirin_C"/>
    <property type="match status" value="1"/>
</dbReference>
<dbReference type="InterPro" id="IPR011051">
    <property type="entry name" value="RmlC_Cupin_sf"/>
</dbReference>
<dbReference type="AlphaFoldDB" id="A0A212IVA0"/>
<feature type="domain" description="Pirin N-terminal" evidence="3">
    <location>
        <begin position="52"/>
        <end position="137"/>
    </location>
</feature>
<evidence type="ECO:0000256" key="2">
    <source>
        <dbReference type="RuleBase" id="RU003457"/>
    </source>
</evidence>
<reference evidence="5" key="1">
    <citation type="submission" date="2016-04" db="EMBL/GenBank/DDBJ databases">
        <authorList>
            <person name="Evans L.H."/>
            <person name="Alamgir A."/>
            <person name="Owens N."/>
            <person name="Weber N.D."/>
            <person name="Virtaneva K."/>
            <person name="Barbian K."/>
            <person name="Babar A."/>
            <person name="Rosenke K."/>
        </authorList>
    </citation>
    <scope>NUCLEOTIDE SEQUENCE</scope>
    <source>
        <strain evidence="5">86-1</strain>
    </source>
</reference>
<dbReference type="PANTHER" id="PTHR13903">
    <property type="entry name" value="PIRIN-RELATED"/>
    <property type="match status" value="1"/>
</dbReference>
<dbReference type="RefSeq" id="WP_296938096.1">
    <property type="nucleotide sequence ID" value="NZ_LT599032.1"/>
</dbReference>
<dbReference type="InterPro" id="IPR014710">
    <property type="entry name" value="RmlC-like_jellyroll"/>
</dbReference>
<dbReference type="EMBL" id="FLUM01000001">
    <property type="protein sequence ID" value="SBV91114.1"/>
    <property type="molecule type" value="Genomic_DNA"/>
</dbReference>
<dbReference type="Gene3D" id="2.60.120.10">
    <property type="entry name" value="Jelly Rolls"/>
    <property type="match status" value="2"/>
</dbReference>
<gene>
    <name evidence="5" type="ORF">KL86DYS1_10251</name>
</gene>
<dbReference type="InterPro" id="IPR003829">
    <property type="entry name" value="Pirin_N_dom"/>
</dbReference>
<organism evidence="5">
    <name type="scientific">uncultured Dysgonomonas sp</name>
    <dbReference type="NCBI Taxonomy" id="206096"/>
    <lineage>
        <taxon>Bacteria</taxon>
        <taxon>Pseudomonadati</taxon>
        <taxon>Bacteroidota</taxon>
        <taxon>Bacteroidia</taxon>
        <taxon>Bacteroidales</taxon>
        <taxon>Dysgonomonadaceae</taxon>
        <taxon>Dysgonomonas</taxon>
        <taxon>environmental samples</taxon>
    </lineage>
</organism>
<evidence type="ECO:0000313" key="5">
    <source>
        <dbReference type="EMBL" id="SBV91114.1"/>
    </source>
</evidence>
<evidence type="ECO:0008006" key="6">
    <source>
        <dbReference type="Google" id="ProtNLM"/>
    </source>
</evidence>
<dbReference type="SUPFAM" id="SSF51182">
    <property type="entry name" value="RmlC-like cupins"/>
    <property type="match status" value="1"/>
</dbReference>
<name>A0A212IVA0_9BACT</name>
<dbReference type="CDD" id="cd02247">
    <property type="entry name" value="cupin_pirin_C"/>
    <property type="match status" value="1"/>
</dbReference>
<dbReference type="CDD" id="cd02909">
    <property type="entry name" value="cupin_pirin_N"/>
    <property type="match status" value="1"/>
</dbReference>
<proteinExistence type="inferred from homology"/>